<accession>A0A0K0CWM7</accession>
<protein>
    <submittedName>
        <fullName evidence="2">Uncharacterized protein</fullName>
    </submittedName>
</protein>
<dbReference type="WBParaSite" id="ACAC_0000186801-mRNA-1">
    <property type="protein sequence ID" value="ACAC_0000186801-mRNA-1"/>
    <property type="gene ID" value="ACAC_0000186801"/>
</dbReference>
<name>A0A0K0CWM7_ANGCA</name>
<dbReference type="AlphaFoldDB" id="A0A0K0CWM7"/>
<reference evidence="2" key="2">
    <citation type="submission" date="2017-02" db="UniProtKB">
        <authorList>
            <consortium name="WormBaseParasite"/>
        </authorList>
    </citation>
    <scope>IDENTIFICATION</scope>
</reference>
<evidence type="ECO:0000313" key="1">
    <source>
        <dbReference type="Proteomes" id="UP000035642"/>
    </source>
</evidence>
<organism evidence="1 2">
    <name type="scientific">Angiostrongylus cantonensis</name>
    <name type="common">Rat lungworm</name>
    <dbReference type="NCBI Taxonomy" id="6313"/>
    <lineage>
        <taxon>Eukaryota</taxon>
        <taxon>Metazoa</taxon>
        <taxon>Ecdysozoa</taxon>
        <taxon>Nematoda</taxon>
        <taxon>Chromadorea</taxon>
        <taxon>Rhabditida</taxon>
        <taxon>Rhabditina</taxon>
        <taxon>Rhabditomorpha</taxon>
        <taxon>Strongyloidea</taxon>
        <taxon>Metastrongylidae</taxon>
        <taxon>Angiostrongylus</taxon>
    </lineage>
</organism>
<sequence>MIPKSQGQWNLPELQRTKEMISRTGRSRLKRFCLTPALTIIAVDAPTSNYDEEEVDAFQMDLKNVFAETEGGEQKGLRDPELPVKENIPDVQAVQADPLVQTRPLVLVGPADLIGPVVRNKVIVPDGLAVRVDVTVQVDQVDAVVRNDPHVEHARHHRIEQTAAHR</sequence>
<proteinExistence type="predicted"/>
<keyword evidence="1" id="KW-1185">Reference proteome</keyword>
<reference evidence="1" key="1">
    <citation type="submission" date="2012-09" db="EMBL/GenBank/DDBJ databases">
        <authorList>
            <person name="Martin A.A."/>
        </authorList>
    </citation>
    <scope>NUCLEOTIDE SEQUENCE</scope>
</reference>
<evidence type="ECO:0000313" key="2">
    <source>
        <dbReference type="WBParaSite" id="ACAC_0000186801-mRNA-1"/>
    </source>
</evidence>
<dbReference type="Proteomes" id="UP000035642">
    <property type="component" value="Unassembled WGS sequence"/>
</dbReference>